<proteinExistence type="predicted"/>
<dbReference type="Gene3D" id="1.20.920.30">
    <property type="match status" value="1"/>
</dbReference>
<feature type="region of interest" description="Disordered" evidence="1">
    <location>
        <begin position="1"/>
        <end position="45"/>
    </location>
</feature>
<evidence type="ECO:0000313" key="2">
    <source>
        <dbReference type="EMBL" id="KAK2944297.1"/>
    </source>
</evidence>
<dbReference type="Proteomes" id="UP001281761">
    <property type="component" value="Unassembled WGS sequence"/>
</dbReference>
<evidence type="ECO:0000313" key="3">
    <source>
        <dbReference type="Proteomes" id="UP001281761"/>
    </source>
</evidence>
<dbReference type="EMBL" id="JARBJD010000305">
    <property type="protein sequence ID" value="KAK2944297.1"/>
    <property type="molecule type" value="Genomic_DNA"/>
</dbReference>
<feature type="compositionally biased region" description="Low complexity" evidence="1">
    <location>
        <begin position="27"/>
        <end position="42"/>
    </location>
</feature>
<sequence>MWSTVPNKKPVEPLAGTPTKHTHSGKSSPRTQSSQSTRSSSPTREELMIMFPERRLLDHPIVISSMSLCPARIRLEIISDFPNSVVCVRPAFEYDCTLMDILVDNLQAKPAQPTDSIQIPQKWAMNTLYQSLYQQQQERIMNVMDEHRSKWTKKVTEIEKTEASHRPTDDLLEGIDCGSSELVQSLKTNTAWKKDLEWLYPQITSPPPPQLLWWHAEKVRAVFKTQLKSVESCIAVKTSHFQGARKASLLMIYLPDTVRTLSQPLNTFDCEPIHKPIDQDTFFSRVSLLLPTQTTRHYTSEAPMPNQEKSVVENCFDSLKMDKDGQNGKSIPFALTTDTTRSNGELSVTVNTGDDNDPKANGRQTGRSVTPDRSLNIIGGLFRVNQNQIDKDGMIRLSVHECTQTFSDRLVDSNEEMKFHRRNNFNCRGRQLASLLPPLAVHFDEPDVNRDSS</sequence>
<gene>
    <name evidence="2" type="ORF">BLNAU_20793</name>
</gene>
<keyword evidence="3" id="KW-1185">Reference proteome</keyword>
<accession>A0ABQ9WXQ2</accession>
<protein>
    <submittedName>
        <fullName evidence="2">Uncharacterized protein</fullName>
    </submittedName>
</protein>
<comment type="caution">
    <text evidence="2">The sequence shown here is derived from an EMBL/GenBank/DDBJ whole genome shotgun (WGS) entry which is preliminary data.</text>
</comment>
<name>A0ABQ9WXQ2_9EUKA</name>
<reference evidence="2 3" key="1">
    <citation type="journal article" date="2022" name="bioRxiv">
        <title>Genomics of Preaxostyla Flagellates Illuminates Evolutionary Transitions and the Path Towards Mitochondrial Loss.</title>
        <authorList>
            <person name="Novak L.V.F."/>
            <person name="Treitli S.C."/>
            <person name="Pyrih J."/>
            <person name="Halakuc P."/>
            <person name="Pipaliya S.V."/>
            <person name="Vacek V."/>
            <person name="Brzon O."/>
            <person name="Soukal P."/>
            <person name="Eme L."/>
            <person name="Dacks J.B."/>
            <person name="Karnkowska A."/>
            <person name="Elias M."/>
            <person name="Hampl V."/>
        </authorList>
    </citation>
    <scope>NUCLEOTIDE SEQUENCE [LARGE SCALE GENOMIC DNA]</scope>
    <source>
        <strain evidence="2">NAU3</strain>
        <tissue evidence="2">Gut</tissue>
    </source>
</reference>
<feature type="region of interest" description="Disordered" evidence="1">
    <location>
        <begin position="349"/>
        <end position="369"/>
    </location>
</feature>
<evidence type="ECO:0000256" key="1">
    <source>
        <dbReference type="SAM" id="MobiDB-lite"/>
    </source>
</evidence>
<organism evidence="2 3">
    <name type="scientific">Blattamonas nauphoetae</name>
    <dbReference type="NCBI Taxonomy" id="2049346"/>
    <lineage>
        <taxon>Eukaryota</taxon>
        <taxon>Metamonada</taxon>
        <taxon>Preaxostyla</taxon>
        <taxon>Oxymonadida</taxon>
        <taxon>Blattamonas</taxon>
    </lineage>
</organism>